<accession>A0A927AT99</accession>
<dbReference type="SUPFAM" id="SSF51182">
    <property type="entry name" value="RmlC-like cupins"/>
    <property type="match status" value="1"/>
</dbReference>
<protein>
    <submittedName>
        <fullName evidence="1">Uncharacterized protein</fullName>
    </submittedName>
</protein>
<sequence length="147" mass="16764">MTEIERIAQVHPVVGAELIRLSEYLATYATVEPVTPGPQLKNRVMNALDRLGESPAIDLDNLPLINAYSDAEQWKRTVAPIQPPDNYRNIFGHVLRQDDEVEQLLIWVKQKIDPEAHHDERESFLILEGRCECSIGGNSFNYRRAIT</sequence>
<dbReference type="Proteomes" id="UP000598820">
    <property type="component" value="Unassembled WGS sequence"/>
</dbReference>
<keyword evidence="2" id="KW-1185">Reference proteome</keyword>
<dbReference type="EMBL" id="JACWZY010000018">
    <property type="protein sequence ID" value="MBD2702975.1"/>
    <property type="molecule type" value="Genomic_DNA"/>
</dbReference>
<reference evidence="1" key="1">
    <citation type="submission" date="2020-09" db="EMBL/GenBank/DDBJ databases">
        <authorList>
            <person name="Kim M.K."/>
        </authorList>
    </citation>
    <scope>NUCLEOTIDE SEQUENCE</scope>
    <source>
        <strain evidence="1">BT702</strain>
    </source>
</reference>
<dbReference type="RefSeq" id="WP_190888821.1">
    <property type="nucleotide sequence ID" value="NZ_JACWZY010000018.1"/>
</dbReference>
<evidence type="ECO:0000313" key="2">
    <source>
        <dbReference type="Proteomes" id="UP000598820"/>
    </source>
</evidence>
<organism evidence="1 2">
    <name type="scientific">Spirosoma profusum</name>
    <dbReference type="NCBI Taxonomy" id="2771354"/>
    <lineage>
        <taxon>Bacteria</taxon>
        <taxon>Pseudomonadati</taxon>
        <taxon>Bacteroidota</taxon>
        <taxon>Cytophagia</taxon>
        <taxon>Cytophagales</taxon>
        <taxon>Cytophagaceae</taxon>
        <taxon>Spirosoma</taxon>
    </lineage>
</organism>
<proteinExistence type="predicted"/>
<gene>
    <name evidence="1" type="ORF">IC229_20180</name>
</gene>
<name>A0A927AT99_9BACT</name>
<comment type="caution">
    <text evidence="1">The sequence shown here is derived from an EMBL/GenBank/DDBJ whole genome shotgun (WGS) entry which is preliminary data.</text>
</comment>
<dbReference type="AlphaFoldDB" id="A0A927AT99"/>
<dbReference type="InterPro" id="IPR011051">
    <property type="entry name" value="RmlC_Cupin_sf"/>
</dbReference>
<evidence type="ECO:0000313" key="1">
    <source>
        <dbReference type="EMBL" id="MBD2702975.1"/>
    </source>
</evidence>